<organism evidence="1 2">
    <name type="scientific">Algoriphagus chordae</name>
    <dbReference type="NCBI Taxonomy" id="237019"/>
    <lineage>
        <taxon>Bacteria</taxon>
        <taxon>Pseudomonadati</taxon>
        <taxon>Bacteroidota</taxon>
        <taxon>Cytophagia</taxon>
        <taxon>Cytophagales</taxon>
        <taxon>Cyclobacteriaceae</taxon>
        <taxon>Algoriphagus</taxon>
    </lineage>
</organism>
<dbReference type="AlphaFoldDB" id="A0A2W7RP10"/>
<evidence type="ECO:0000313" key="1">
    <source>
        <dbReference type="EMBL" id="PZX52495.1"/>
    </source>
</evidence>
<accession>A0A2W7RP10</accession>
<dbReference type="Proteomes" id="UP000248882">
    <property type="component" value="Unassembled WGS sequence"/>
</dbReference>
<sequence>MGCSGFWLIWFCYIYRLANLKTGFLNQTNTAMKKLNYLLLFVFASLLFACSSEDEKPKLMEKNVTIEVEMGGGYSDYLVTFSVHSMLSGTSTFVAPVLGEPSDLDWTQVVEQGNTYTLTFEPESPSLLVESSTPIHSLGLVFNAVHLGGETDDSFQPLSAEVRVLTNGSVFKEFSYEALAPGETSVPLAEEISVK</sequence>
<proteinExistence type="predicted"/>
<name>A0A2W7RP10_9BACT</name>
<protein>
    <submittedName>
        <fullName evidence="1">Uncharacterized protein</fullName>
    </submittedName>
</protein>
<dbReference type="EMBL" id="QKZT01000007">
    <property type="protein sequence ID" value="PZX52495.1"/>
    <property type="molecule type" value="Genomic_DNA"/>
</dbReference>
<gene>
    <name evidence="1" type="ORF">LV85_01796</name>
</gene>
<comment type="caution">
    <text evidence="1">The sequence shown here is derived from an EMBL/GenBank/DDBJ whole genome shotgun (WGS) entry which is preliminary data.</text>
</comment>
<keyword evidence="2" id="KW-1185">Reference proteome</keyword>
<evidence type="ECO:0000313" key="2">
    <source>
        <dbReference type="Proteomes" id="UP000248882"/>
    </source>
</evidence>
<reference evidence="1 2" key="1">
    <citation type="submission" date="2018-06" db="EMBL/GenBank/DDBJ databases">
        <title>Genomic Encyclopedia of Archaeal and Bacterial Type Strains, Phase II (KMG-II): from individual species to whole genera.</title>
        <authorList>
            <person name="Goeker M."/>
        </authorList>
    </citation>
    <scope>NUCLEOTIDE SEQUENCE [LARGE SCALE GENOMIC DNA]</scope>
    <source>
        <strain evidence="1 2">DSM 19830</strain>
    </source>
</reference>